<evidence type="ECO:0000256" key="1">
    <source>
        <dbReference type="SAM" id="MobiDB-lite"/>
    </source>
</evidence>
<protein>
    <submittedName>
        <fullName evidence="2">Uncharacterized protein</fullName>
    </submittedName>
</protein>
<proteinExistence type="predicted"/>
<name>A0ABR2XA83_9PEZI</name>
<accession>A0ABR2XA83</accession>
<evidence type="ECO:0000313" key="3">
    <source>
        <dbReference type="Proteomes" id="UP001465668"/>
    </source>
</evidence>
<dbReference type="Proteomes" id="UP001465668">
    <property type="component" value="Unassembled WGS sequence"/>
</dbReference>
<evidence type="ECO:0000313" key="2">
    <source>
        <dbReference type="EMBL" id="KAK9770667.1"/>
    </source>
</evidence>
<organism evidence="2 3">
    <name type="scientific">Seiridium cardinale</name>
    <dbReference type="NCBI Taxonomy" id="138064"/>
    <lineage>
        <taxon>Eukaryota</taxon>
        <taxon>Fungi</taxon>
        <taxon>Dikarya</taxon>
        <taxon>Ascomycota</taxon>
        <taxon>Pezizomycotina</taxon>
        <taxon>Sordariomycetes</taxon>
        <taxon>Xylariomycetidae</taxon>
        <taxon>Amphisphaeriales</taxon>
        <taxon>Sporocadaceae</taxon>
        <taxon>Seiridium</taxon>
    </lineage>
</organism>
<feature type="compositionally biased region" description="Basic and acidic residues" evidence="1">
    <location>
        <begin position="42"/>
        <end position="51"/>
    </location>
</feature>
<gene>
    <name evidence="2" type="ORF">SCAR479_12652</name>
</gene>
<dbReference type="EMBL" id="JARVKM010000088">
    <property type="protein sequence ID" value="KAK9770667.1"/>
    <property type="molecule type" value="Genomic_DNA"/>
</dbReference>
<reference evidence="2 3" key="1">
    <citation type="submission" date="2024-02" db="EMBL/GenBank/DDBJ databases">
        <title>First draft genome assembly of two strains of Seiridium cardinale.</title>
        <authorList>
            <person name="Emiliani G."/>
            <person name="Scali E."/>
        </authorList>
    </citation>
    <scope>NUCLEOTIDE SEQUENCE [LARGE SCALE GENOMIC DNA]</scope>
    <source>
        <strain evidence="2 3">BM-138-000479</strain>
    </source>
</reference>
<keyword evidence="3" id="KW-1185">Reference proteome</keyword>
<comment type="caution">
    <text evidence="2">The sequence shown here is derived from an EMBL/GenBank/DDBJ whole genome shotgun (WGS) entry which is preliminary data.</text>
</comment>
<feature type="region of interest" description="Disordered" evidence="1">
    <location>
        <begin position="39"/>
        <end position="58"/>
    </location>
</feature>
<sequence length="671" mass="75615">MGRVTAEIHFARDVVSRNEAVALPLHNLRRCWASAGQGTHRSKMETGEKRAMTGTLPGPPCQQGENVGYFWPWAIESRGFPSRLHRLTTTYLRRTRYSSLRRLAATCTAVLPFRGPCADDLRQERYRTVARDEYVLMLCCEIKSTSKFLFTTPVQVKMLAKHFQSYRPDGLIEKLGLKTLFTFFSTKAMRGGPRLLPQITICVVILITLTKLLPTRFTDVAFGSGYTKILKWRPTAEHDDGSVAGGLRVVVFGGGDIASPNKSPEETGFADKSWTEILCQQLNNCNTHLSYMPRTDMQGGSIISNNLYRDHLDLITSWPNATQGEGFNYTWMLEHHPVPSQPDLEEQINSFLATPAPRHPPRETLWVFNYGYWDVWKLAAMPREIAKEMMEIQAEHLFSQIELLYQKAREESSIAYSDFYTVLVNTSAPASEIDTAVVLDVPAEPFRIFIPSLFDISLTPGFATARPKPPPPHSQAKEMGNAAYLTEQWEILMTEWIDAWIAIPDPVANGTANDTALVEKRDASGRVVYVPNARREAITHDAPKYIRELIIDRQLRDSEVTDHNGLGTKPVEEGFLEVWEPCMPLNARSNATSISTRQTKTLAGTQASQAASGICSLPNEHLFWTEFTIAQKAIDEIGKTAADRFRVHVSKGVNWLKKWQETELVPREFHG</sequence>